<comment type="caution">
    <text evidence="8">The sequence shown here is derived from an EMBL/GenBank/DDBJ whole genome shotgun (WGS) entry which is preliminary data.</text>
</comment>
<dbReference type="Proteomes" id="UP000199681">
    <property type="component" value="Unassembled WGS sequence"/>
</dbReference>
<evidence type="ECO:0000313" key="9">
    <source>
        <dbReference type="Proteomes" id="UP000199681"/>
    </source>
</evidence>
<feature type="binding site" evidence="4">
    <location>
        <position position="127"/>
    </location>
    <ligand>
        <name>substrate</name>
    </ligand>
</feature>
<dbReference type="AlphaFoldDB" id="A0A1I3E726"/>
<dbReference type="Pfam" id="PF03328">
    <property type="entry name" value="HpcH_HpaI"/>
    <property type="match status" value="1"/>
</dbReference>
<dbReference type="InterPro" id="IPR011206">
    <property type="entry name" value="Citrate_lyase_beta/mcl1/mcl2"/>
</dbReference>
<reference evidence="7 9" key="1">
    <citation type="submission" date="2016-10" db="EMBL/GenBank/DDBJ databases">
        <authorList>
            <person name="Varghese N."/>
            <person name="Submissions S."/>
        </authorList>
    </citation>
    <scope>NUCLEOTIDE SEQUENCE [LARGE SCALE GENOMIC DNA]</scope>
    <source>
        <strain evidence="7 9">GMCC 1.11211</strain>
    </source>
</reference>
<evidence type="ECO:0000256" key="3">
    <source>
        <dbReference type="ARBA" id="ARBA00022842"/>
    </source>
</evidence>
<dbReference type="EMBL" id="SOFE01000025">
    <property type="protein sequence ID" value="TFB82437.1"/>
    <property type="molecule type" value="Genomic_DNA"/>
</dbReference>
<evidence type="ECO:0000256" key="1">
    <source>
        <dbReference type="ARBA" id="ARBA00001946"/>
    </source>
</evidence>
<name>A0A1I3E726_9MICO</name>
<keyword evidence="8" id="KW-0456">Lyase</keyword>
<dbReference type="InterPro" id="IPR015813">
    <property type="entry name" value="Pyrv/PenolPyrv_kinase-like_dom"/>
</dbReference>
<dbReference type="PIRSF" id="PIRSF015582">
    <property type="entry name" value="Cit_lyase_B"/>
    <property type="match status" value="1"/>
</dbReference>
<protein>
    <submittedName>
        <fullName evidence="7">Citrate lyase subunit beta / citryl-CoA lyase</fullName>
    </submittedName>
    <submittedName>
        <fullName evidence="8">CoA ester lyase</fullName>
    </submittedName>
</protein>
<dbReference type="Gene3D" id="3.20.20.60">
    <property type="entry name" value="Phosphoenolpyruvate-binding domains"/>
    <property type="match status" value="1"/>
</dbReference>
<evidence type="ECO:0000256" key="4">
    <source>
        <dbReference type="PIRSR" id="PIRSR015582-1"/>
    </source>
</evidence>
<evidence type="ECO:0000313" key="10">
    <source>
        <dbReference type="Proteomes" id="UP000297963"/>
    </source>
</evidence>
<dbReference type="SUPFAM" id="SSF51621">
    <property type="entry name" value="Phosphoenolpyruvate/pyruvate domain"/>
    <property type="match status" value="1"/>
</dbReference>
<dbReference type="PANTHER" id="PTHR32308">
    <property type="entry name" value="LYASE BETA SUBUNIT, PUTATIVE (AFU_ORTHOLOGUE AFUA_4G13030)-RELATED"/>
    <property type="match status" value="1"/>
</dbReference>
<evidence type="ECO:0000256" key="2">
    <source>
        <dbReference type="ARBA" id="ARBA00022723"/>
    </source>
</evidence>
<dbReference type="GO" id="GO:0016829">
    <property type="term" value="F:lyase activity"/>
    <property type="evidence" value="ECO:0007669"/>
    <property type="project" value="UniProtKB-KW"/>
</dbReference>
<dbReference type="InterPro" id="IPR040442">
    <property type="entry name" value="Pyrv_kinase-like_dom_sf"/>
</dbReference>
<keyword evidence="2 5" id="KW-0479">Metal-binding</keyword>
<dbReference type="STRING" id="995038.SAMN05216274_12321"/>
<feature type="domain" description="HpcH/HpaI aldolase/citrate lyase" evidence="6">
    <location>
        <begin position="9"/>
        <end position="223"/>
    </location>
</feature>
<dbReference type="InterPro" id="IPR005000">
    <property type="entry name" value="Aldolase/citrate-lyase_domain"/>
</dbReference>
<dbReference type="GO" id="GO:0000287">
    <property type="term" value="F:magnesium ion binding"/>
    <property type="evidence" value="ECO:0007669"/>
    <property type="project" value="TreeGrafter"/>
</dbReference>
<gene>
    <name evidence="8" type="ORF">E3O11_15110</name>
    <name evidence="7" type="ORF">SAMN05216274_12321</name>
</gene>
<evidence type="ECO:0000259" key="6">
    <source>
        <dbReference type="Pfam" id="PF03328"/>
    </source>
</evidence>
<feature type="binding site" evidence="4">
    <location>
        <position position="70"/>
    </location>
    <ligand>
        <name>substrate</name>
    </ligand>
</feature>
<reference evidence="8 10" key="2">
    <citation type="submission" date="2019-03" db="EMBL/GenBank/DDBJ databases">
        <title>Genomics of glacier-inhabiting Cryobacterium strains.</title>
        <authorList>
            <person name="Liu Q."/>
            <person name="Xin Y.-H."/>
        </authorList>
    </citation>
    <scope>NUCLEOTIDE SEQUENCE [LARGE SCALE GENOMIC DNA]</scope>
    <source>
        <strain evidence="8 10">Hh34</strain>
    </source>
</reference>
<feature type="binding site" evidence="5">
    <location>
        <position position="153"/>
    </location>
    <ligand>
        <name>Mg(2+)</name>
        <dbReference type="ChEBI" id="CHEBI:18420"/>
    </ligand>
</feature>
<evidence type="ECO:0000313" key="8">
    <source>
        <dbReference type="EMBL" id="TFB82437.1"/>
    </source>
</evidence>
<dbReference type="RefSeq" id="WP_092452734.1">
    <property type="nucleotide sequence ID" value="NZ_BKAC01000027.1"/>
</dbReference>
<sequence length="286" mass="30648">MHHTAVLPRSFLYVPADRPELFAKACNGPADALIFDLEDAVPLGRKDEARRALRDWLAANPTSRQQIWVRINQASIMADLQAVVSPGLTGIMQAKCSPAVLLEATAALTDLERSRGLEPIGIIGLVEDARSLQALDSMATNPRLVTFAIGEVDLMADLRMARTLAAEPALDSIRARFVIACAAAGLRPPLAPTSTAIRELDAFEQSSQKMLNLGFRSRTAIHPAQLTVIHAVFSPSLAELAAARDVIDRFDLAGGGVALDVAGRMIDAAVVRGAQETLSRTAQRND</sequence>
<dbReference type="PANTHER" id="PTHR32308:SF10">
    <property type="entry name" value="CITRATE LYASE SUBUNIT BETA"/>
    <property type="match status" value="1"/>
</dbReference>
<evidence type="ECO:0000256" key="5">
    <source>
        <dbReference type="PIRSR" id="PIRSR015582-2"/>
    </source>
</evidence>
<keyword evidence="3 5" id="KW-0460">Magnesium</keyword>
<dbReference type="GO" id="GO:0006107">
    <property type="term" value="P:oxaloacetate metabolic process"/>
    <property type="evidence" value="ECO:0007669"/>
    <property type="project" value="TreeGrafter"/>
</dbReference>
<dbReference type="EMBL" id="FOPW01000023">
    <property type="protein sequence ID" value="SFH94501.1"/>
    <property type="molecule type" value="Genomic_DNA"/>
</dbReference>
<accession>A0A1I3E726</accession>
<keyword evidence="9" id="KW-1185">Reference proteome</keyword>
<proteinExistence type="predicted"/>
<dbReference type="Proteomes" id="UP000297963">
    <property type="component" value="Unassembled WGS sequence"/>
</dbReference>
<feature type="binding site" evidence="5">
    <location>
        <position position="127"/>
    </location>
    <ligand>
        <name>Mg(2+)</name>
        <dbReference type="ChEBI" id="CHEBI:18420"/>
    </ligand>
</feature>
<evidence type="ECO:0000313" key="7">
    <source>
        <dbReference type="EMBL" id="SFH94501.1"/>
    </source>
</evidence>
<organism evidence="8 10">
    <name type="scientific">Cryobacterium levicorallinum</name>
    <dbReference type="NCBI Taxonomy" id="995038"/>
    <lineage>
        <taxon>Bacteria</taxon>
        <taxon>Bacillati</taxon>
        <taxon>Actinomycetota</taxon>
        <taxon>Actinomycetes</taxon>
        <taxon>Micrococcales</taxon>
        <taxon>Microbacteriaceae</taxon>
        <taxon>Cryobacterium</taxon>
    </lineage>
</organism>
<comment type="cofactor">
    <cofactor evidence="1">
        <name>Mg(2+)</name>
        <dbReference type="ChEBI" id="CHEBI:18420"/>
    </cofactor>
</comment>